<evidence type="ECO:0000313" key="2">
    <source>
        <dbReference type="EMBL" id="MBE3638296.1"/>
    </source>
</evidence>
<gene>
    <name evidence="2" type="ORF">ICN82_08805</name>
</gene>
<feature type="region of interest" description="Disordered" evidence="1">
    <location>
        <begin position="80"/>
        <end position="99"/>
    </location>
</feature>
<name>A0A8J7CK42_9RHOB</name>
<sequence>MNLPHVAVPTGTCAGWNLRRAGFAEGGLCSLTGSFMPCPETADATDGRAPPAERHADAAAQSLADQRLMLAADIPMVMGAAPPARPGTRPVPVRAGAGG</sequence>
<reference evidence="2" key="1">
    <citation type="submission" date="2020-09" db="EMBL/GenBank/DDBJ databases">
        <title>A novel bacterium of genus Mangrovicoccus, isolated from South China Sea.</title>
        <authorList>
            <person name="Huang H."/>
            <person name="Mo K."/>
            <person name="Hu Y."/>
        </authorList>
    </citation>
    <scope>NUCLEOTIDE SEQUENCE</scope>
    <source>
        <strain evidence="2">HB182678</strain>
    </source>
</reference>
<comment type="caution">
    <text evidence="2">The sequence shown here is derived from an EMBL/GenBank/DDBJ whole genome shotgun (WGS) entry which is preliminary data.</text>
</comment>
<dbReference type="Proteomes" id="UP000609121">
    <property type="component" value="Unassembled WGS sequence"/>
</dbReference>
<evidence type="ECO:0000256" key="1">
    <source>
        <dbReference type="SAM" id="MobiDB-lite"/>
    </source>
</evidence>
<organism evidence="2 3">
    <name type="scientific">Mangrovicoccus algicola</name>
    <dbReference type="NCBI Taxonomy" id="2771008"/>
    <lineage>
        <taxon>Bacteria</taxon>
        <taxon>Pseudomonadati</taxon>
        <taxon>Pseudomonadota</taxon>
        <taxon>Alphaproteobacteria</taxon>
        <taxon>Rhodobacterales</taxon>
        <taxon>Paracoccaceae</taxon>
        <taxon>Mangrovicoccus</taxon>
    </lineage>
</organism>
<proteinExistence type="predicted"/>
<accession>A0A8J7CK42</accession>
<dbReference type="AlphaFoldDB" id="A0A8J7CK42"/>
<dbReference type="EMBL" id="JACVXA010000020">
    <property type="protein sequence ID" value="MBE3638296.1"/>
    <property type="molecule type" value="Genomic_DNA"/>
</dbReference>
<evidence type="ECO:0000313" key="3">
    <source>
        <dbReference type="Proteomes" id="UP000609121"/>
    </source>
</evidence>
<keyword evidence="3" id="KW-1185">Reference proteome</keyword>
<protein>
    <submittedName>
        <fullName evidence="2">Uncharacterized protein</fullName>
    </submittedName>
</protein>